<keyword evidence="11" id="KW-1185">Reference proteome</keyword>
<dbReference type="InterPro" id="IPR003594">
    <property type="entry name" value="HATPase_dom"/>
</dbReference>
<dbReference type="GO" id="GO:0004721">
    <property type="term" value="F:phosphoprotein phosphatase activity"/>
    <property type="evidence" value="ECO:0007669"/>
    <property type="project" value="TreeGrafter"/>
</dbReference>
<keyword evidence="6 10" id="KW-0418">Kinase</keyword>
<evidence type="ECO:0000256" key="3">
    <source>
        <dbReference type="ARBA" id="ARBA00012438"/>
    </source>
</evidence>
<evidence type="ECO:0000313" key="11">
    <source>
        <dbReference type="Proteomes" id="UP000192731"/>
    </source>
</evidence>
<dbReference type="GO" id="GO:0005886">
    <property type="term" value="C:plasma membrane"/>
    <property type="evidence" value="ECO:0007669"/>
    <property type="project" value="TreeGrafter"/>
</dbReference>
<gene>
    <name evidence="10" type="ORF">SAMN00017405_1615</name>
</gene>
<dbReference type="PANTHER" id="PTHR45453">
    <property type="entry name" value="PHOSPHATE REGULON SENSOR PROTEIN PHOR"/>
    <property type="match status" value="1"/>
</dbReference>
<dbReference type="AlphaFoldDB" id="A0A1W1UVX5"/>
<dbReference type="InterPro" id="IPR050351">
    <property type="entry name" value="BphY/WalK/GraS-like"/>
</dbReference>
<dbReference type="RefSeq" id="WP_084052439.1">
    <property type="nucleotide sequence ID" value="NZ_FWWT01000012.1"/>
</dbReference>
<evidence type="ECO:0000256" key="2">
    <source>
        <dbReference type="ARBA" id="ARBA00004370"/>
    </source>
</evidence>
<proteinExistence type="predicted"/>
<dbReference type="GO" id="GO:0000155">
    <property type="term" value="F:phosphorelay sensor kinase activity"/>
    <property type="evidence" value="ECO:0007669"/>
    <property type="project" value="InterPro"/>
</dbReference>
<dbReference type="InterPro" id="IPR036097">
    <property type="entry name" value="HisK_dim/P_sf"/>
</dbReference>
<dbReference type="InterPro" id="IPR036890">
    <property type="entry name" value="HATPase_C_sf"/>
</dbReference>
<feature type="transmembrane region" description="Helical" evidence="8">
    <location>
        <begin position="12"/>
        <end position="35"/>
    </location>
</feature>
<comment type="subcellular location">
    <subcellularLocation>
        <location evidence="2">Membrane</location>
    </subcellularLocation>
</comment>
<dbReference type="Gene3D" id="1.10.287.130">
    <property type="match status" value="1"/>
</dbReference>
<evidence type="ECO:0000313" key="10">
    <source>
        <dbReference type="EMBL" id="SMB85186.1"/>
    </source>
</evidence>
<keyword evidence="5" id="KW-0808">Transferase</keyword>
<evidence type="ECO:0000256" key="1">
    <source>
        <dbReference type="ARBA" id="ARBA00000085"/>
    </source>
</evidence>
<dbReference type="Gene3D" id="3.30.565.10">
    <property type="entry name" value="Histidine kinase-like ATPase, C-terminal domain"/>
    <property type="match status" value="1"/>
</dbReference>
<accession>A0A1W1UVX5</accession>
<keyword evidence="8" id="KW-0472">Membrane</keyword>
<dbReference type="PANTHER" id="PTHR45453:SF1">
    <property type="entry name" value="PHOSPHATE REGULON SENSOR PROTEIN PHOR"/>
    <property type="match status" value="1"/>
</dbReference>
<protein>
    <recommendedName>
        <fullName evidence="3">histidine kinase</fullName>
        <ecNumber evidence="3">2.7.13.3</ecNumber>
    </recommendedName>
</protein>
<dbReference type="CDD" id="cd00082">
    <property type="entry name" value="HisKA"/>
    <property type="match status" value="1"/>
</dbReference>
<keyword evidence="7" id="KW-0902">Two-component regulatory system</keyword>
<reference evidence="10 11" key="1">
    <citation type="submission" date="2017-04" db="EMBL/GenBank/DDBJ databases">
        <authorList>
            <person name="Afonso C.L."/>
            <person name="Miller P.J."/>
            <person name="Scott M.A."/>
            <person name="Spackman E."/>
            <person name="Goraichik I."/>
            <person name="Dimitrov K.M."/>
            <person name="Suarez D.L."/>
            <person name="Swayne D.E."/>
        </authorList>
    </citation>
    <scope>NUCLEOTIDE SEQUENCE [LARGE SCALE GENOMIC DNA]</scope>
    <source>
        <strain evidence="10 11">DSM 11270</strain>
    </source>
</reference>
<keyword evidence="4" id="KW-0597">Phosphoprotein</keyword>
<dbReference type="EMBL" id="FWWT01000012">
    <property type="protein sequence ID" value="SMB85186.1"/>
    <property type="molecule type" value="Genomic_DNA"/>
</dbReference>
<dbReference type="SUPFAM" id="SSF47384">
    <property type="entry name" value="Homodimeric domain of signal transducing histidine kinase"/>
    <property type="match status" value="1"/>
</dbReference>
<dbReference type="Pfam" id="PF02518">
    <property type="entry name" value="HATPase_c"/>
    <property type="match status" value="1"/>
</dbReference>
<evidence type="ECO:0000259" key="9">
    <source>
        <dbReference type="PROSITE" id="PS50109"/>
    </source>
</evidence>
<dbReference type="Pfam" id="PF00512">
    <property type="entry name" value="HisKA"/>
    <property type="match status" value="1"/>
</dbReference>
<evidence type="ECO:0000256" key="7">
    <source>
        <dbReference type="ARBA" id="ARBA00023012"/>
    </source>
</evidence>
<organism evidence="10 11">
    <name type="scientific">Desulfonispora thiosulfatigenes DSM 11270</name>
    <dbReference type="NCBI Taxonomy" id="656914"/>
    <lineage>
        <taxon>Bacteria</taxon>
        <taxon>Bacillati</taxon>
        <taxon>Bacillota</taxon>
        <taxon>Clostridia</taxon>
        <taxon>Eubacteriales</taxon>
        <taxon>Peptococcaceae</taxon>
        <taxon>Desulfonispora</taxon>
    </lineage>
</organism>
<evidence type="ECO:0000256" key="8">
    <source>
        <dbReference type="SAM" id="Phobius"/>
    </source>
</evidence>
<dbReference type="OrthoDB" id="9762826at2"/>
<dbReference type="PROSITE" id="PS50109">
    <property type="entry name" value="HIS_KIN"/>
    <property type="match status" value="1"/>
</dbReference>
<feature type="transmembrane region" description="Helical" evidence="8">
    <location>
        <begin position="322"/>
        <end position="340"/>
    </location>
</feature>
<dbReference type="InterPro" id="IPR003661">
    <property type="entry name" value="HisK_dim/P_dom"/>
</dbReference>
<keyword evidence="8" id="KW-1133">Transmembrane helix</keyword>
<evidence type="ECO:0000256" key="4">
    <source>
        <dbReference type="ARBA" id="ARBA00022553"/>
    </source>
</evidence>
<name>A0A1W1UVX5_DESTI</name>
<evidence type="ECO:0000256" key="6">
    <source>
        <dbReference type="ARBA" id="ARBA00022777"/>
    </source>
</evidence>
<dbReference type="SUPFAM" id="SSF55874">
    <property type="entry name" value="ATPase domain of HSP90 chaperone/DNA topoisomerase II/histidine kinase"/>
    <property type="match status" value="1"/>
</dbReference>
<keyword evidence="8" id="KW-0812">Transmembrane</keyword>
<dbReference type="InterPro" id="IPR005467">
    <property type="entry name" value="His_kinase_dom"/>
</dbReference>
<dbReference type="SMART" id="SM00388">
    <property type="entry name" value="HisKA"/>
    <property type="match status" value="1"/>
</dbReference>
<comment type="catalytic activity">
    <reaction evidence="1">
        <text>ATP + protein L-histidine = ADP + protein N-phospho-L-histidine.</text>
        <dbReference type="EC" id="2.7.13.3"/>
    </reaction>
</comment>
<dbReference type="Proteomes" id="UP000192731">
    <property type="component" value="Unassembled WGS sequence"/>
</dbReference>
<feature type="domain" description="Histidine kinase" evidence="9">
    <location>
        <begin position="363"/>
        <end position="568"/>
    </location>
</feature>
<dbReference type="STRING" id="656914.SAMN00017405_1615"/>
<dbReference type="GO" id="GO:0016036">
    <property type="term" value="P:cellular response to phosphate starvation"/>
    <property type="evidence" value="ECO:0007669"/>
    <property type="project" value="TreeGrafter"/>
</dbReference>
<sequence>MQENQMKKTIYIRTFSALLVTYLILMVVFSTFQILREKQVVELEMGTYASQISNTITNLLKDHIGSNLQITDISKVKSELIDLTSYFTHSDTQMALFTGDYNLIYHTKDDWQCGYSVDKGNNEFSTVDAYLNPKDWFSEQEIKEIEGYLYANPKAKKKGDIAGYYVDIEGFWLDEEMIIPDKVIIYPMLADSFNENGDVVSGSGTPTDDISYSSGYEDTRDLPYFKHGHIRPVYNDYGKGEKQTELRNMVKDKEKLKTHIEQLPAVTSTEIVKIDLLTYRYYLPIPYQHTVTMIDNNKQYSEFWTVIARDVNLLERSAPTLAFLWLSCLIAFLTVAFILSNQTYKLYKRREELENNRKEMTKALAHDLKTPLSIISGYAQNLIENVQTDKREQYASNIKTNVDRMDKIILEMLDLSKLEADSFSTKLENVSLNEVSSKIINRYSQNCTEKHITTHLEGDGVIKADAVLIERVIDNFFVNALEHTPNGGIIRIKILSDRLEFYNSGSHIPEQKINEIWDAYKKVDISRSHTKGTGLGLSIARTILEKYKFPYGAKNNDDGVVFWFKFNQ</sequence>
<dbReference type="EC" id="2.7.13.3" evidence="3"/>
<evidence type="ECO:0000256" key="5">
    <source>
        <dbReference type="ARBA" id="ARBA00022679"/>
    </source>
</evidence>
<dbReference type="SMART" id="SM00387">
    <property type="entry name" value="HATPase_c"/>
    <property type="match status" value="1"/>
</dbReference>